<comment type="caution">
    <text evidence="2">The sequence shown here is derived from an EMBL/GenBank/DDBJ whole genome shotgun (WGS) entry which is preliminary data.</text>
</comment>
<name>A0A0L7LH85_OPEBR</name>
<gene>
    <name evidence="2" type="ORF">OBRU01_07127</name>
</gene>
<sequence>MPSPTKRSISHCHSRKEADSGPVRTPSPIEHKNRSRKRKWSGKSKRRKRSYASLSSKSSNSEKSGTGASGFVGPGLQGSQNVISKFDPNDKSQTMKNWLAKTLLSLWTMPEGLDKWDRDGIYEIILIPLQNTQFKNSMHDIDLHLNL</sequence>
<organism evidence="2 3">
    <name type="scientific">Operophtera brumata</name>
    <name type="common">Winter moth</name>
    <name type="synonym">Phalaena brumata</name>
    <dbReference type="NCBI Taxonomy" id="104452"/>
    <lineage>
        <taxon>Eukaryota</taxon>
        <taxon>Metazoa</taxon>
        <taxon>Ecdysozoa</taxon>
        <taxon>Arthropoda</taxon>
        <taxon>Hexapoda</taxon>
        <taxon>Insecta</taxon>
        <taxon>Pterygota</taxon>
        <taxon>Neoptera</taxon>
        <taxon>Endopterygota</taxon>
        <taxon>Lepidoptera</taxon>
        <taxon>Glossata</taxon>
        <taxon>Ditrysia</taxon>
        <taxon>Geometroidea</taxon>
        <taxon>Geometridae</taxon>
        <taxon>Larentiinae</taxon>
        <taxon>Operophtera</taxon>
    </lineage>
</organism>
<feature type="compositionally biased region" description="Gly residues" evidence="1">
    <location>
        <begin position="67"/>
        <end position="76"/>
    </location>
</feature>
<dbReference type="Proteomes" id="UP000037510">
    <property type="component" value="Unassembled WGS sequence"/>
</dbReference>
<feature type="compositionally biased region" description="Basic residues" evidence="1">
    <location>
        <begin position="33"/>
        <end position="50"/>
    </location>
</feature>
<proteinExistence type="predicted"/>
<protein>
    <submittedName>
        <fullName evidence="2">Uncharacterized protein</fullName>
    </submittedName>
</protein>
<keyword evidence="3" id="KW-1185">Reference proteome</keyword>
<reference evidence="2 3" key="1">
    <citation type="journal article" date="2015" name="Genome Biol. Evol.">
        <title>The genome of winter moth (Operophtera brumata) provides a genomic perspective on sexual dimorphism and phenology.</title>
        <authorList>
            <person name="Derks M.F."/>
            <person name="Smit S."/>
            <person name="Salis L."/>
            <person name="Schijlen E."/>
            <person name="Bossers A."/>
            <person name="Mateman C."/>
            <person name="Pijl A.S."/>
            <person name="de Ridder D."/>
            <person name="Groenen M.A."/>
            <person name="Visser M.E."/>
            <person name="Megens H.J."/>
        </authorList>
    </citation>
    <scope>NUCLEOTIDE SEQUENCE [LARGE SCALE GENOMIC DNA]</scope>
    <source>
        <strain evidence="2">WM2013NL</strain>
        <tissue evidence="2">Head and thorax</tissue>
    </source>
</reference>
<evidence type="ECO:0000313" key="2">
    <source>
        <dbReference type="EMBL" id="KOB74802.1"/>
    </source>
</evidence>
<feature type="region of interest" description="Disordered" evidence="1">
    <location>
        <begin position="1"/>
        <end position="91"/>
    </location>
</feature>
<feature type="compositionally biased region" description="Low complexity" evidence="1">
    <location>
        <begin position="51"/>
        <end position="64"/>
    </location>
</feature>
<dbReference type="EMBL" id="JTDY01001124">
    <property type="protein sequence ID" value="KOB74802.1"/>
    <property type="molecule type" value="Genomic_DNA"/>
</dbReference>
<evidence type="ECO:0000313" key="3">
    <source>
        <dbReference type="Proteomes" id="UP000037510"/>
    </source>
</evidence>
<dbReference type="AlphaFoldDB" id="A0A0L7LH85"/>
<accession>A0A0L7LH85</accession>
<evidence type="ECO:0000256" key="1">
    <source>
        <dbReference type="SAM" id="MobiDB-lite"/>
    </source>
</evidence>